<dbReference type="AlphaFoldDB" id="A0A0L8I1E0"/>
<sequence>MYLKCPPVNTGTNTTYTGWSRNECHVSCHQHTRTHTHTHAHTRTHMRVTTIFYRLFPGLFNFFFFQTNHEELEVKYINATCTQFLMGASWDHVSPVYTQH</sequence>
<accession>A0A0L8I1E0</accession>
<gene>
    <name evidence="1" type="ORF">OCBIM_22038893mg</name>
</gene>
<evidence type="ECO:0000313" key="1">
    <source>
        <dbReference type="EMBL" id="KOF95272.1"/>
    </source>
</evidence>
<name>A0A0L8I1E0_OCTBM</name>
<organism evidence="1">
    <name type="scientific">Octopus bimaculoides</name>
    <name type="common">California two-spotted octopus</name>
    <dbReference type="NCBI Taxonomy" id="37653"/>
    <lineage>
        <taxon>Eukaryota</taxon>
        <taxon>Metazoa</taxon>
        <taxon>Spiralia</taxon>
        <taxon>Lophotrochozoa</taxon>
        <taxon>Mollusca</taxon>
        <taxon>Cephalopoda</taxon>
        <taxon>Coleoidea</taxon>
        <taxon>Octopodiformes</taxon>
        <taxon>Octopoda</taxon>
        <taxon>Incirrata</taxon>
        <taxon>Octopodidae</taxon>
        <taxon>Octopus</taxon>
    </lineage>
</organism>
<protein>
    <submittedName>
        <fullName evidence="1">Uncharacterized protein</fullName>
    </submittedName>
</protein>
<proteinExistence type="predicted"/>
<dbReference type="EMBL" id="KQ416771">
    <property type="protein sequence ID" value="KOF95272.1"/>
    <property type="molecule type" value="Genomic_DNA"/>
</dbReference>
<reference evidence="1" key="1">
    <citation type="submission" date="2015-07" db="EMBL/GenBank/DDBJ databases">
        <title>MeaNS - Measles Nucleotide Surveillance Program.</title>
        <authorList>
            <person name="Tran T."/>
            <person name="Druce J."/>
        </authorList>
    </citation>
    <scope>NUCLEOTIDE SEQUENCE</scope>
    <source>
        <strain evidence="1">UCB-OBI-ISO-001</strain>
        <tissue evidence="1">Gonad</tissue>
    </source>
</reference>